<dbReference type="EMBL" id="JAUSUF010000012">
    <property type="protein sequence ID" value="MDQ0150764.1"/>
    <property type="molecule type" value="Genomic_DNA"/>
</dbReference>
<evidence type="ECO:0000313" key="23">
    <source>
        <dbReference type="Proteomes" id="UP001228504"/>
    </source>
</evidence>
<accession>A0ABT9UWS5</accession>
<name>A0ABT9UWS5_9FIRM</name>
<evidence type="ECO:0000256" key="5">
    <source>
        <dbReference type="ARBA" id="ARBA00022723"/>
    </source>
</evidence>
<dbReference type="InterPro" id="IPR004443">
    <property type="entry name" value="YjeF_N_dom"/>
</dbReference>
<dbReference type="Gene3D" id="3.40.50.10260">
    <property type="entry name" value="YjeF N-terminal domain"/>
    <property type="match status" value="1"/>
</dbReference>
<dbReference type="RefSeq" id="WP_307487534.1">
    <property type="nucleotide sequence ID" value="NZ_JAUSUF010000012.1"/>
</dbReference>
<dbReference type="Pfam" id="PF01256">
    <property type="entry name" value="Carb_kinase"/>
    <property type="match status" value="1"/>
</dbReference>
<evidence type="ECO:0000256" key="3">
    <source>
        <dbReference type="ARBA" id="ARBA00006001"/>
    </source>
</evidence>
<comment type="similarity">
    <text evidence="17">Belongs to the NnrD/CARKD family.</text>
</comment>
<keyword evidence="11 18" id="KW-0413">Isomerase</keyword>
<keyword evidence="5 18" id="KW-0479">Metal-binding</keyword>
<dbReference type="Pfam" id="PF03853">
    <property type="entry name" value="YjeF_N"/>
    <property type="match status" value="1"/>
</dbReference>
<dbReference type="SUPFAM" id="SSF64153">
    <property type="entry name" value="YjeF N-terminal domain-like"/>
    <property type="match status" value="1"/>
</dbReference>
<feature type="binding site" evidence="17">
    <location>
        <position position="438"/>
    </location>
    <ligand>
        <name>AMP</name>
        <dbReference type="ChEBI" id="CHEBI:456215"/>
    </ligand>
</feature>
<evidence type="ECO:0000256" key="4">
    <source>
        <dbReference type="ARBA" id="ARBA00009524"/>
    </source>
</evidence>
<keyword evidence="12 17" id="KW-0456">Lyase</keyword>
<comment type="caution">
    <text evidence="22">The sequence shown here is derived from an EMBL/GenBank/DDBJ whole genome shotgun (WGS) entry which is preliminary data.</text>
</comment>
<evidence type="ECO:0000256" key="17">
    <source>
        <dbReference type="HAMAP-Rule" id="MF_01965"/>
    </source>
</evidence>
<dbReference type="InterPro" id="IPR029056">
    <property type="entry name" value="Ribokinase-like"/>
</dbReference>
<keyword evidence="8 17" id="KW-0521">NADP</keyword>
<comment type="cofactor">
    <cofactor evidence="18 19">
        <name>K(+)</name>
        <dbReference type="ChEBI" id="CHEBI:29103"/>
    </cofactor>
    <text evidence="18 19">Binds 1 potassium ion per subunit.</text>
</comment>
<organism evidence="22 23">
    <name type="scientific">Eubacterium multiforme</name>
    <dbReference type="NCBI Taxonomy" id="83339"/>
    <lineage>
        <taxon>Bacteria</taxon>
        <taxon>Bacillati</taxon>
        <taxon>Bacillota</taxon>
        <taxon>Clostridia</taxon>
        <taxon>Eubacteriales</taxon>
        <taxon>Eubacteriaceae</taxon>
        <taxon>Eubacterium</taxon>
    </lineage>
</organism>
<feature type="binding site" evidence="17">
    <location>
        <position position="439"/>
    </location>
    <ligand>
        <name>(6S)-NADPHX</name>
        <dbReference type="ChEBI" id="CHEBI:64076"/>
    </ligand>
</feature>
<keyword evidence="9 18" id="KW-0630">Potassium</keyword>
<protein>
    <recommendedName>
        <fullName evidence="19">Bifunctional NAD(P)H-hydrate repair enzyme</fullName>
    </recommendedName>
    <alternativeName>
        <fullName evidence="19">Nicotinamide nucleotide repair protein</fullName>
    </alternativeName>
    <domain>
        <recommendedName>
            <fullName evidence="19">ADP-dependent (S)-NAD(P)H-hydrate dehydratase</fullName>
            <ecNumber evidence="19">4.2.1.136</ecNumber>
        </recommendedName>
        <alternativeName>
            <fullName evidence="19">ADP-dependent NAD(P)HX dehydratase</fullName>
        </alternativeName>
    </domain>
    <domain>
        <recommendedName>
            <fullName evidence="19">NAD(P)H-hydrate epimerase</fullName>
            <ecNumber evidence="19">5.1.99.6</ecNumber>
        </recommendedName>
    </domain>
</protein>
<comment type="catalytic activity">
    <reaction evidence="2 18 19">
        <text>(6R)-NADPHX = (6S)-NADPHX</text>
        <dbReference type="Rhea" id="RHEA:32227"/>
        <dbReference type="ChEBI" id="CHEBI:64076"/>
        <dbReference type="ChEBI" id="CHEBI:64077"/>
        <dbReference type="EC" id="5.1.99.6"/>
    </reaction>
</comment>
<feature type="binding site" evidence="18">
    <location>
        <begin position="131"/>
        <end position="137"/>
    </location>
    <ligand>
        <name>(6S)-NADPHX</name>
        <dbReference type="ChEBI" id="CHEBI:64076"/>
    </ligand>
</feature>
<comment type="catalytic activity">
    <reaction evidence="15 17 19">
        <text>(6S)-NADHX + ADP = AMP + phosphate + NADH + H(+)</text>
        <dbReference type="Rhea" id="RHEA:32223"/>
        <dbReference type="ChEBI" id="CHEBI:15378"/>
        <dbReference type="ChEBI" id="CHEBI:43474"/>
        <dbReference type="ChEBI" id="CHEBI:57945"/>
        <dbReference type="ChEBI" id="CHEBI:64074"/>
        <dbReference type="ChEBI" id="CHEBI:456215"/>
        <dbReference type="ChEBI" id="CHEBI:456216"/>
        <dbReference type="EC" id="4.2.1.136"/>
    </reaction>
</comment>
<comment type="similarity">
    <text evidence="18">Belongs to the NnrE/AIBP family.</text>
</comment>
<proteinExistence type="inferred from homology"/>
<dbReference type="NCBIfam" id="TIGR00197">
    <property type="entry name" value="yjeF_nterm"/>
    <property type="match status" value="1"/>
</dbReference>
<comment type="similarity">
    <text evidence="3 19">In the N-terminal section; belongs to the NnrE/AIBP family.</text>
</comment>
<feature type="binding site" evidence="17">
    <location>
        <begin position="410"/>
        <end position="414"/>
    </location>
    <ligand>
        <name>AMP</name>
        <dbReference type="ChEBI" id="CHEBI:456215"/>
    </ligand>
</feature>
<feature type="binding site" evidence="18">
    <location>
        <position position="127"/>
    </location>
    <ligand>
        <name>K(+)</name>
        <dbReference type="ChEBI" id="CHEBI:29103"/>
    </ligand>
</feature>
<feature type="binding site" evidence="17">
    <location>
        <position position="262"/>
    </location>
    <ligand>
        <name>(6S)-NADPHX</name>
        <dbReference type="ChEBI" id="CHEBI:64076"/>
    </ligand>
</feature>
<dbReference type="HAMAP" id="MF_01966">
    <property type="entry name" value="NADHX_epimerase"/>
    <property type="match status" value="1"/>
</dbReference>
<evidence type="ECO:0000256" key="14">
    <source>
        <dbReference type="ARBA" id="ARBA00025153"/>
    </source>
</evidence>
<comment type="function">
    <text evidence="18">Catalyzes the epimerization of the S- and R-forms of NAD(P)HX, a damaged form of NAD(P)H that is a result of enzymatic or heat-dependent hydration. This is a prerequisite for the S-specific NAD(P)H-hydrate dehydratase to allow the repair of both epimers of NAD(P)HX.</text>
</comment>
<dbReference type="EC" id="5.1.99.6" evidence="19"/>
<evidence type="ECO:0000256" key="1">
    <source>
        <dbReference type="ARBA" id="ARBA00000013"/>
    </source>
</evidence>
<dbReference type="Gene3D" id="3.40.1190.20">
    <property type="match status" value="1"/>
</dbReference>
<dbReference type="CDD" id="cd01171">
    <property type="entry name" value="YXKO-related"/>
    <property type="match status" value="1"/>
</dbReference>
<evidence type="ECO:0000256" key="8">
    <source>
        <dbReference type="ARBA" id="ARBA00022857"/>
    </source>
</evidence>
<evidence type="ECO:0000256" key="9">
    <source>
        <dbReference type="ARBA" id="ARBA00022958"/>
    </source>
</evidence>
<dbReference type="PIRSF" id="PIRSF017184">
    <property type="entry name" value="Nnr"/>
    <property type="match status" value="1"/>
</dbReference>
<evidence type="ECO:0000256" key="15">
    <source>
        <dbReference type="ARBA" id="ARBA00048238"/>
    </source>
</evidence>
<dbReference type="InterPro" id="IPR000631">
    <property type="entry name" value="CARKD"/>
</dbReference>
<evidence type="ECO:0000256" key="16">
    <source>
        <dbReference type="ARBA" id="ARBA00049209"/>
    </source>
</evidence>
<keyword evidence="6 17" id="KW-0547">Nucleotide-binding</keyword>
<keyword evidence="13" id="KW-0511">Multifunctional enzyme</keyword>
<dbReference type="Proteomes" id="UP001228504">
    <property type="component" value="Unassembled WGS sequence"/>
</dbReference>
<comment type="subunit">
    <text evidence="17">Homotetramer.</text>
</comment>
<keyword evidence="10 17" id="KW-0520">NAD</keyword>
<evidence type="ECO:0000256" key="18">
    <source>
        <dbReference type="HAMAP-Rule" id="MF_01966"/>
    </source>
</evidence>
<comment type="cofactor">
    <cofactor evidence="17">
        <name>Mg(2+)</name>
        <dbReference type="ChEBI" id="CHEBI:18420"/>
    </cofactor>
</comment>
<evidence type="ECO:0000256" key="7">
    <source>
        <dbReference type="ARBA" id="ARBA00022840"/>
    </source>
</evidence>
<evidence type="ECO:0000256" key="10">
    <source>
        <dbReference type="ARBA" id="ARBA00023027"/>
    </source>
</evidence>
<comment type="catalytic activity">
    <reaction evidence="1 18 19">
        <text>(6R)-NADHX = (6S)-NADHX</text>
        <dbReference type="Rhea" id="RHEA:32215"/>
        <dbReference type="ChEBI" id="CHEBI:64074"/>
        <dbReference type="ChEBI" id="CHEBI:64075"/>
        <dbReference type="EC" id="5.1.99.6"/>
    </reaction>
</comment>
<feature type="binding site" evidence="17">
    <location>
        <position position="322"/>
    </location>
    <ligand>
        <name>(6S)-NADPHX</name>
        <dbReference type="ChEBI" id="CHEBI:64076"/>
    </ligand>
</feature>
<feature type="binding site" evidence="18">
    <location>
        <position position="163"/>
    </location>
    <ligand>
        <name>K(+)</name>
        <dbReference type="ChEBI" id="CHEBI:29103"/>
    </ligand>
</feature>
<evidence type="ECO:0000256" key="2">
    <source>
        <dbReference type="ARBA" id="ARBA00000909"/>
    </source>
</evidence>
<reference evidence="22 23" key="1">
    <citation type="submission" date="2023-07" db="EMBL/GenBank/DDBJ databases">
        <title>Genomic Encyclopedia of Type Strains, Phase IV (KMG-IV): sequencing the most valuable type-strain genomes for metagenomic binning, comparative biology and taxonomic classification.</title>
        <authorList>
            <person name="Goeker M."/>
        </authorList>
    </citation>
    <scope>NUCLEOTIDE SEQUENCE [LARGE SCALE GENOMIC DNA]</scope>
    <source>
        <strain evidence="22 23">DSM 20694</strain>
    </source>
</reference>
<evidence type="ECO:0000256" key="19">
    <source>
        <dbReference type="PIRNR" id="PIRNR017184"/>
    </source>
</evidence>
<dbReference type="PANTHER" id="PTHR12592">
    <property type="entry name" value="ATP-DEPENDENT (S)-NAD(P)H-HYDRATE DEHYDRATASE FAMILY MEMBER"/>
    <property type="match status" value="1"/>
</dbReference>
<dbReference type="GO" id="GO:0052856">
    <property type="term" value="F:NAD(P)HX epimerase activity"/>
    <property type="evidence" value="ECO:0007669"/>
    <property type="project" value="UniProtKB-EC"/>
</dbReference>
<feature type="binding site" evidence="18">
    <location>
        <position position="55"/>
    </location>
    <ligand>
        <name>K(+)</name>
        <dbReference type="ChEBI" id="CHEBI:29103"/>
    </ligand>
</feature>
<evidence type="ECO:0000256" key="12">
    <source>
        <dbReference type="ARBA" id="ARBA00023239"/>
    </source>
</evidence>
<evidence type="ECO:0000256" key="6">
    <source>
        <dbReference type="ARBA" id="ARBA00022741"/>
    </source>
</evidence>
<comment type="catalytic activity">
    <reaction evidence="16 17 19">
        <text>(6S)-NADPHX + ADP = AMP + phosphate + NADPH + H(+)</text>
        <dbReference type="Rhea" id="RHEA:32235"/>
        <dbReference type="ChEBI" id="CHEBI:15378"/>
        <dbReference type="ChEBI" id="CHEBI:43474"/>
        <dbReference type="ChEBI" id="CHEBI:57783"/>
        <dbReference type="ChEBI" id="CHEBI:64076"/>
        <dbReference type="ChEBI" id="CHEBI:456215"/>
        <dbReference type="ChEBI" id="CHEBI:456216"/>
        <dbReference type="EC" id="4.2.1.136"/>
    </reaction>
</comment>
<sequence>MEILSRIGCKNIDNYTINNIGIPSIVLMENAANGIVEIIKNLGNKVIVFCGTGNNGGDGLAVARKLWLLKKDVEVILVGNIKKLSEETKINLNIINSLNIPVFNIENTEDIKPSIIEKVSKGDYIIDSIFGIGLNREIKGIYKEVINLINKYSNYIVSIDIPSGLDSDTGEVLGICIKANITCSVEVIKKGFISNKAVEFVGEIKVVNIDIPDFVKKENSEKTYILSNNRYKAMIPIRDKRGHKGNYGKVLIVAGSEKYCGAAFITTEACVRTGSGLVTLLTHKDAGEALKGRLTEAMIQEYLSYKDIKSLTNFDIIACGPGFSLSENSKIILKKIVDETSCNLVLDADALNIISENKELLNELKGRTIITPHPGEMARLIGSTISYVESNRIDVAKKFAKENNIIVLLKGYNTVITDGEKVFINPTGNSKMASGGMGDCLTGIITSFVGQGLSLLQGTLLGAYVHGFIGDELSKERYIVNARDIINELPKTIEKLCEK</sequence>
<evidence type="ECO:0000259" key="20">
    <source>
        <dbReference type="PROSITE" id="PS51383"/>
    </source>
</evidence>
<comment type="function">
    <text evidence="17">Catalyzes the dehydration of the S-form of NAD(P)HX at the expense of ADP, which is converted to AMP. Together with NAD(P)HX epimerase, which catalyzes the epimerization of the S- and R-forms, the enzyme allows the repair of both epimers of NAD(P)HX, a damaged form of NAD(P)H that is a result of enzymatic or heat-dependent hydration.</text>
</comment>
<evidence type="ECO:0000313" key="22">
    <source>
        <dbReference type="EMBL" id="MDQ0150764.1"/>
    </source>
</evidence>
<dbReference type="PANTHER" id="PTHR12592:SF0">
    <property type="entry name" value="ATP-DEPENDENT (S)-NAD(P)H-HYDRATE DEHYDRATASE"/>
    <property type="match status" value="1"/>
</dbReference>
<dbReference type="PROSITE" id="PS51385">
    <property type="entry name" value="YJEF_N"/>
    <property type="match status" value="1"/>
</dbReference>
<feature type="binding site" evidence="18">
    <location>
        <position position="142"/>
    </location>
    <ligand>
        <name>(6S)-NADPHX</name>
        <dbReference type="ChEBI" id="CHEBI:64076"/>
    </ligand>
</feature>
<dbReference type="InterPro" id="IPR030677">
    <property type="entry name" value="Nnr"/>
</dbReference>
<keyword evidence="7 17" id="KW-0067">ATP-binding</keyword>
<comment type="function">
    <text evidence="14 19">Bifunctional enzyme that catalyzes the epimerization of the S- and R-forms of NAD(P)HX and the dehydration of the S-form of NAD(P)HX at the expense of ADP, which is converted to AMP. This allows the repair of both epimers of NAD(P)HX, a damaged form of NAD(P)H that is a result of enzymatic or heat-dependent hydration.</text>
</comment>
<feature type="binding site" evidence="17">
    <location>
        <position position="373"/>
    </location>
    <ligand>
        <name>(6S)-NADPHX</name>
        <dbReference type="ChEBI" id="CHEBI:64076"/>
    </ligand>
</feature>
<evidence type="ECO:0000256" key="13">
    <source>
        <dbReference type="ARBA" id="ARBA00023268"/>
    </source>
</evidence>
<dbReference type="PROSITE" id="PS51383">
    <property type="entry name" value="YJEF_C_3"/>
    <property type="match status" value="1"/>
</dbReference>
<feature type="domain" description="YjeF C-terminal" evidence="20">
    <location>
        <begin position="227"/>
        <end position="496"/>
    </location>
</feature>
<evidence type="ECO:0000259" key="21">
    <source>
        <dbReference type="PROSITE" id="PS51385"/>
    </source>
</evidence>
<dbReference type="HAMAP" id="MF_01965">
    <property type="entry name" value="NADHX_dehydratase"/>
    <property type="match status" value="1"/>
</dbReference>
<feature type="binding site" evidence="18">
    <location>
        <position position="160"/>
    </location>
    <ligand>
        <name>(6S)-NADPHX</name>
        <dbReference type="ChEBI" id="CHEBI:64076"/>
    </ligand>
</feature>
<evidence type="ECO:0000256" key="11">
    <source>
        <dbReference type="ARBA" id="ARBA00023235"/>
    </source>
</evidence>
<feature type="domain" description="YjeF N-terminal" evidence="21">
    <location>
        <begin position="9"/>
        <end position="217"/>
    </location>
</feature>
<gene>
    <name evidence="17" type="primary">nnrD</name>
    <name evidence="18" type="synonym">nnrE</name>
    <name evidence="22" type="ORF">J2S18_002734</name>
</gene>
<comment type="similarity">
    <text evidence="4 19">In the C-terminal section; belongs to the NnrD/CARKD family.</text>
</comment>
<dbReference type="InterPro" id="IPR036652">
    <property type="entry name" value="YjeF_N_dom_sf"/>
</dbReference>
<dbReference type="EC" id="4.2.1.136" evidence="19"/>
<dbReference type="NCBIfam" id="TIGR00196">
    <property type="entry name" value="yjeF_cterm"/>
    <property type="match status" value="1"/>
</dbReference>
<keyword evidence="23" id="KW-1185">Reference proteome</keyword>
<dbReference type="SUPFAM" id="SSF53613">
    <property type="entry name" value="Ribokinase-like"/>
    <property type="match status" value="1"/>
</dbReference>
<feature type="binding site" evidence="18">
    <location>
        <begin position="54"/>
        <end position="58"/>
    </location>
    <ligand>
        <name>(6S)-NADPHX</name>
        <dbReference type="ChEBI" id="CHEBI:64076"/>
    </ligand>
</feature>